<dbReference type="EMBL" id="AVOT02008107">
    <property type="protein sequence ID" value="MBW0485316.1"/>
    <property type="molecule type" value="Genomic_DNA"/>
</dbReference>
<feature type="region of interest" description="Disordered" evidence="1">
    <location>
        <begin position="1"/>
        <end position="49"/>
    </location>
</feature>
<sequence length="185" mass="20848">MPKPFAGSHALLLPHKELSGSGEDHRTLRRREPIVLQRQGQKDKELFEEPMCFIHRPEKRVGNYSSLGERRPSGIYQLQTSSRNVQRQAQGTSEEAESSQETSRKGQSQSQLAQALPTRVQDPQFVAFSSGQCLQHGQDSYGIHVQGEGKDEQDFVMQIIQEIQFFKTSINVDLGKIDAKLTKIA</sequence>
<accession>A0A9Q3CML7</accession>
<feature type="compositionally biased region" description="Basic and acidic residues" evidence="1">
    <location>
        <begin position="14"/>
        <end position="33"/>
    </location>
</feature>
<name>A0A9Q3CML7_9BASI</name>
<evidence type="ECO:0000256" key="1">
    <source>
        <dbReference type="SAM" id="MobiDB-lite"/>
    </source>
</evidence>
<proteinExistence type="predicted"/>
<evidence type="ECO:0000313" key="3">
    <source>
        <dbReference type="Proteomes" id="UP000765509"/>
    </source>
</evidence>
<reference evidence="2" key="1">
    <citation type="submission" date="2021-03" db="EMBL/GenBank/DDBJ databases">
        <title>Draft genome sequence of rust myrtle Austropuccinia psidii MF-1, a brazilian biotype.</title>
        <authorList>
            <person name="Quecine M.C."/>
            <person name="Pachon D.M.R."/>
            <person name="Bonatelli M.L."/>
            <person name="Correr F.H."/>
            <person name="Franceschini L.M."/>
            <person name="Leite T.F."/>
            <person name="Margarido G.R.A."/>
            <person name="Almeida C.A."/>
            <person name="Ferrarezi J.A."/>
            <person name="Labate C.A."/>
        </authorList>
    </citation>
    <scope>NUCLEOTIDE SEQUENCE</scope>
    <source>
        <strain evidence="2">MF-1</strain>
    </source>
</reference>
<gene>
    <name evidence="2" type="ORF">O181_025031</name>
</gene>
<dbReference type="AlphaFoldDB" id="A0A9Q3CML7"/>
<comment type="caution">
    <text evidence="2">The sequence shown here is derived from an EMBL/GenBank/DDBJ whole genome shotgun (WGS) entry which is preliminary data.</text>
</comment>
<keyword evidence="3" id="KW-1185">Reference proteome</keyword>
<evidence type="ECO:0000313" key="2">
    <source>
        <dbReference type="EMBL" id="MBW0485316.1"/>
    </source>
</evidence>
<organism evidence="2 3">
    <name type="scientific">Austropuccinia psidii MF-1</name>
    <dbReference type="NCBI Taxonomy" id="1389203"/>
    <lineage>
        <taxon>Eukaryota</taxon>
        <taxon>Fungi</taxon>
        <taxon>Dikarya</taxon>
        <taxon>Basidiomycota</taxon>
        <taxon>Pucciniomycotina</taxon>
        <taxon>Pucciniomycetes</taxon>
        <taxon>Pucciniales</taxon>
        <taxon>Sphaerophragmiaceae</taxon>
        <taxon>Austropuccinia</taxon>
    </lineage>
</organism>
<feature type="compositionally biased region" description="Polar residues" evidence="1">
    <location>
        <begin position="76"/>
        <end position="87"/>
    </location>
</feature>
<protein>
    <submittedName>
        <fullName evidence="2">Uncharacterized protein</fullName>
    </submittedName>
</protein>
<dbReference type="Proteomes" id="UP000765509">
    <property type="component" value="Unassembled WGS sequence"/>
</dbReference>
<feature type="region of interest" description="Disordered" evidence="1">
    <location>
        <begin position="75"/>
        <end position="113"/>
    </location>
</feature>